<proteinExistence type="predicted"/>
<evidence type="ECO:0000313" key="3">
    <source>
        <dbReference type="Proteomes" id="UP000886595"/>
    </source>
</evidence>
<keyword evidence="1" id="KW-1133">Transmembrane helix</keyword>
<dbReference type="Proteomes" id="UP000886595">
    <property type="component" value="Unassembled WGS sequence"/>
</dbReference>
<sequence length="148" mass="16942">MGQYSYSQPSSSEEYDIDLTSLLQEEADLYADEAESENIVERFSLKVNLRLMMESRLAATVVLRLLLQLLTQEKILAEEAEVSREDSGELSKKKSGVANWYPWVVCLMVTAILVICMVVMFKLVEEKDNVITESLEELQRLKMRVSNL</sequence>
<organism evidence="2 3">
    <name type="scientific">Brassica carinata</name>
    <name type="common">Ethiopian mustard</name>
    <name type="synonym">Abyssinian cabbage</name>
    <dbReference type="NCBI Taxonomy" id="52824"/>
    <lineage>
        <taxon>Eukaryota</taxon>
        <taxon>Viridiplantae</taxon>
        <taxon>Streptophyta</taxon>
        <taxon>Embryophyta</taxon>
        <taxon>Tracheophyta</taxon>
        <taxon>Spermatophyta</taxon>
        <taxon>Magnoliopsida</taxon>
        <taxon>eudicotyledons</taxon>
        <taxon>Gunneridae</taxon>
        <taxon>Pentapetalae</taxon>
        <taxon>rosids</taxon>
        <taxon>malvids</taxon>
        <taxon>Brassicales</taxon>
        <taxon>Brassicaceae</taxon>
        <taxon>Brassiceae</taxon>
        <taxon>Brassica</taxon>
    </lineage>
</organism>
<feature type="transmembrane region" description="Helical" evidence="1">
    <location>
        <begin position="100"/>
        <end position="121"/>
    </location>
</feature>
<gene>
    <name evidence="2" type="ORF">Bca52824_016506</name>
</gene>
<evidence type="ECO:0000313" key="2">
    <source>
        <dbReference type="EMBL" id="KAG2323293.1"/>
    </source>
</evidence>
<keyword evidence="1" id="KW-0472">Membrane</keyword>
<dbReference type="AlphaFoldDB" id="A0A8X7W761"/>
<name>A0A8X7W761_BRACI</name>
<evidence type="ECO:0000256" key="1">
    <source>
        <dbReference type="SAM" id="Phobius"/>
    </source>
</evidence>
<protein>
    <submittedName>
        <fullName evidence="2">Uncharacterized protein</fullName>
    </submittedName>
</protein>
<accession>A0A8X7W761</accession>
<keyword evidence="3" id="KW-1185">Reference proteome</keyword>
<reference evidence="2 3" key="1">
    <citation type="submission" date="2020-02" db="EMBL/GenBank/DDBJ databases">
        <authorList>
            <person name="Ma Q."/>
            <person name="Huang Y."/>
            <person name="Song X."/>
            <person name="Pei D."/>
        </authorList>
    </citation>
    <scope>NUCLEOTIDE SEQUENCE [LARGE SCALE GENOMIC DNA]</scope>
    <source>
        <strain evidence="2">Sxm20200214</strain>
        <tissue evidence="2">Leaf</tissue>
    </source>
</reference>
<dbReference type="EMBL" id="JAAMPC010000003">
    <property type="protein sequence ID" value="KAG2323293.1"/>
    <property type="molecule type" value="Genomic_DNA"/>
</dbReference>
<comment type="caution">
    <text evidence="2">The sequence shown here is derived from an EMBL/GenBank/DDBJ whole genome shotgun (WGS) entry which is preliminary data.</text>
</comment>
<keyword evidence="1" id="KW-0812">Transmembrane</keyword>